<sequence length="84" mass="9723">ETQAQIQIQRPNPNPSPNPNPGPNLETKPKSKSKSSRPNPRLWICCTPIKIYRGPVNNKMIGRNLKQHTNQKNYFIQQVQLEYD</sequence>
<feature type="region of interest" description="Disordered" evidence="1">
    <location>
        <begin position="1"/>
        <end position="41"/>
    </location>
</feature>
<evidence type="ECO:0000256" key="1">
    <source>
        <dbReference type="SAM" id="MobiDB-lite"/>
    </source>
</evidence>
<protein>
    <submittedName>
        <fullName evidence="2">Uncharacterized protein</fullName>
    </submittedName>
</protein>
<accession>A0A815Y268</accession>
<feature type="compositionally biased region" description="Pro residues" evidence="1">
    <location>
        <begin position="12"/>
        <end position="22"/>
    </location>
</feature>
<evidence type="ECO:0000313" key="3">
    <source>
        <dbReference type="Proteomes" id="UP000663845"/>
    </source>
</evidence>
<name>A0A815Y268_9BILA</name>
<evidence type="ECO:0000313" key="2">
    <source>
        <dbReference type="EMBL" id="CAF1564800.1"/>
    </source>
</evidence>
<gene>
    <name evidence="2" type="ORF">JYZ213_LOCUS47078</name>
</gene>
<dbReference type="Proteomes" id="UP000663845">
    <property type="component" value="Unassembled WGS sequence"/>
</dbReference>
<dbReference type="AlphaFoldDB" id="A0A815Y268"/>
<proteinExistence type="predicted"/>
<organism evidence="2 3">
    <name type="scientific">Adineta steineri</name>
    <dbReference type="NCBI Taxonomy" id="433720"/>
    <lineage>
        <taxon>Eukaryota</taxon>
        <taxon>Metazoa</taxon>
        <taxon>Spiralia</taxon>
        <taxon>Gnathifera</taxon>
        <taxon>Rotifera</taxon>
        <taxon>Eurotatoria</taxon>
        <taxon>Bdelloidea</taxon>
        <taxon>Adinetida</taxon>
        <taxon>Adinetidae</taxon>
        <taxon>Adineta</taxon>
    </lineage>
</organism>
<reference evidence="2" key="1">
    <citation type="submission" date="2021-02" db="EMBL/GenBank/DDBJ databases">
        <authorList>
            <person name="Nowell W R."/>
        </authorList>
    </citation>
    <scope>NUCLEOTIDE SEQUENCE</scope>
</reference>
<dbReference type="EMBL" id="CAJNOG010007352">
    <property type="protein sequence ID" value="CAF1564800.1"/>
    <property type="molecule type" value="Genomic_DNA"/>
</dbReference>
<feature type="non-terminal residue" evidence="2">
    <location>
        <position position="1"/>
    </location>
</feature>
<feature type="compositionally biased region" description="Polar residues" evidence="1">
    <location>
        <begin position="1"/>
        <end position="10"/>
    </location>
</feature>
<comment type="caution">
    <text evidence="2">The sequence shown here is derived from an EMBL/GenBank/DDBJ whole genome shotgun (WGS) entry which is preliminary data.</text>
</comment>